<dbReference type="Proteomes" id="UP000007319">
    <property type="component" value="Chromosome"/>
</dbReference>
<feature type="region of interest" description="Disordered" evidence="1">
    <location>
        <begin position="33"/>
        <end position="60"/>
    </location>
</feature>
<evidence type="ECO:0000313" key="2">
    <source>
        <dbReference type="EMBL" id="CCC98479.1"/>
    </source>
</evidence>
<proteinExistence type="predicted"/>
<accession>A0A9P1NM85</accession>
<sequence length="60" mass="7015">MVLSFGLIVRGRPELGWQWHSLRGHNNWTIKGWNRNDPRPGQHTVISTGTQDNELHELDR</sequence>
<keyword evidence="3" id="KW-1185">Reference proteome</keyword>
<dbReference type="KEGG" id="abs:AZOBR_140209"/>
<gene>
    <name evidence="2" type="ORF">AZOBR_140209</name>
</gene>
<reference evidence="2 3" key="1">
    <citation type="journal article" date="2011" name="PLoS Genet.">
        <title>Azospirillum genomes reveal transition of bacteria from aquatic to terrestrial environments.</title>
        <authorList>
            <person name="Wisniewski-Dye F."/>
            <person name="Borziak K."/>
            <person name="Khalsa-Moyers G."/>
            <person name="Alexandre G."/>
            <person name="Sukharnikov L.O."/>
            <person name="Wuichet K."/>
            <person name="Hurst G.B."/>
            <person name="McDonald W.H."/>
            <person name="Robertson J.S."/>
            <person name="Barbe V."/>
            <person name="Calteau A."/>
            <person name="Rouy Z."/>
            <person name="Mangenot S."/>
            <person name="Prigent-Combaret C."/>
            <person name="Normand P."/>
            <person name="Boyer M."/>
            <person name="Siguier P."/>
            <person name="Dessaux Y."/>
            <person name="Elmerich C."/>
            <person name="Condemine G."/>
            <person name="Krishnen G."/>
            <person name="Kennedy I."/>
            <person name="Paterson A.H."/>
            <person name="Gonzalez V."/>
            <person name="Mavingui P."/>
            <person name="Zhulin I.B."/>
        </authorList>
    </citation>
    <scope>NUCLEOTIDE SEQUENCE [LARGE SCALE GENOMIC DNA]</scope>
    <source>
        <strain evidence="2 3">Sp245</strain>
    </source>
</reference>
<protein>
    <submittedName>
        <fullName evidence="2">Uncharacterized protein</fullName>
    </submittedName>
</protein>
<name>A0A9P1NM85_9PROT</name>
<dbReference type="AlphaFoldDB" id="A0A9P1NM85"/>
<organism evidence="2 3">
    <name type="scientific">Azospirillum baldaniorum</name>
    <dbReference type="NCBI Taxonomy" id="1064539"/>
    <lineage>
        <taxon>Bacteria</taxon>
        <taxon>Pseudomonadati</taxon>
        <taxon>Pseudomonadota</taxon>
        <taxon>Alphaproteobacteria</taxon>
        <taxon>Rhodospirillales</taxon>
        <taxon>Azospirillaceae</taxon>
        <taxon>Azospirillum</taxon>
    </lineage>
</organism>
<dbReference type="EMBL" id="HE577327">
    <property type="protein sequence ID" value="CCC98479.1"/>
    <property type="molecule type" value="Genomic_DNA"/>
</dbReference>
<evidence type="ECO:0000256" key="1">
    <source>
        <dbReference type="SAM" id="MobiDB-lite"/>
    </source>
</evidence>
<evidence type="ECO:0000313" key="3">
    <source>
        <dbReference type="Proteomes" id="UP000007319"/>
    </source>
</evidence>